<feature type="binding site" evidence="4">
    <location>
        <position position="217"/>
    </location>
    <ligand>
        <name>substrate</name>
    </ligand>
</feature>
<comment type="catalytic activity">
    <reaction evidence="4">
        <text>S-adenosyl-L-homocysteine + H2O + H(+) = S-inosyl-L-homocysteine + NH4(+)</text>
        <dbReference type="Rhea" id="RHEA:20716"/>
        <dbReference type="ChEBI" id="CHEBI:15377"/>
        <dbReference type="ChEBI" id="CHEBI:15378"/>
        <dbReference type="ChEBI" id="CHEBI:28938"/>
        <dbReference type="ChEBI" id="CHEBI:57856"/>
        <dbReference type="ChEBI" id="CHEBI:57985"/>
        <dbReference type="EC" id="3.5.4.28"/>
    </reaction>
</comment>
<keyword evidence="7" id="KW-1185">Reference proteome</keyword>
<comment type="caution">
    <text evidence="6">The sequence shown here is derived from an EMBL/GenBank/DDBJ whole genome shotgun (WGS) entry which is preliminary data.</text>
</comment>
<evidence type="ECO:0000256" key="2">
    <source>
        <dbReference type="ARBA" id="ARBA00022801"/>
    </source>
</evidence>
<feature type="binding site" evidence="4">
    <location>
        <position position="302"/>
    </location>
    <ligand>
        <name>Zn(2+)</name>
        <dbReference type="ChEBI" id="CHEBI:29105"/>
    </ligand>
</feature>
<dbReference type="EC" id="3.5.4.28" evidence="4"/>
<dbReference type="PANTHER" id="PTHR43794">
    <property type="entry name" value="AMINOHYDROLASE SSNA-RELATED"/>
    <property type="match status" value="1"/>
</dbReference>
<dbReference type="OrthoDB" id="9807210at2"/>
<keyword evidence="1 4" id="KW-0479">Metal-binding</keyword>
<feature type="binding site" evidence="4">
    <location>
        <position position="147"/>
    </location>
    <ligand>
        <name>substrate</name>
    </ligand>
</feature>
<dbReference type="InterPro" id="IPR011059">
    <property type="entry name" value="Metal-dep_hydrolase_composite"/>
</dbReference>
<dbReference type="Gene3D" id="2.30.40.10">
    <property type="entry name" value="Urease, subunit C, domain 1"/>
    <property type="match status" value="1"/>
</dbReference>
<evidence type="ECO:0000313" key="7">
    <source>
        <dbReference type="Proteomes" id="UP000179524"/>
    </source>
</evidence>
<comment type="caution">
    <text evidence="4">Lacks conserved residue(s) required for the propagation of feature annotation.</text>
</comment>
<feature type="binding site" evidence="4">
    <location>
        <position position="302"/>
    </location>
    <ligand>
        <name>substrate</name>
    </ligand>
</feature>
<reference evidence="6 7" key="1">
    <citation type="submission" date="2016-10" db="EMBL/GenBank/DDBJ databases">
        <title>Draft genome sequences of four alkaliphilic bacteria belonging to the Anaerobacillus genus.</title>
        <authorList>
            <person name="Bassil N.M."/>
            <person name="Lloyd J.R."/>
        </authorList>
    </citation>
    <scope>NUCLEOTIDE SEQUENCE [LARGE SCALE GENOMIC DNA]</scope>
    <source>
        <strain evidence="6 7">DSM 18345</strain>
    </source>
</reference>
<feature type="domain" description="Amidohydrolase-related" evidence="5">
    <location>
        <begin position="56"/>
        <end position="403"/>
    </location>
</feature>
<dbReference type="EMBL" id="MLQR01000016">
    <property type="protein sequence ID" value="OIJ14780.1"/>
    <property type="molecule type" value="Genomic_DNA"/>
</dbReference>
<feature type="binding site" evidence="4">
    <location>
        <position position="67"/>
    </location>
    <ligand>
        <name>Zn(2+)</name>
        <dbReference type="ChEBI" id="CHEBI:29105"/>
    </ligand>
</feature>
<dbReference type="HAMAP" id="MF_01281">
    <property type="entry name" value="MTA_SAH_deamin"/>
    <property type="match status" value="1"/>
</dbReference>
<dbReference type="PANTHER" id="PTHR43794:SF11">
    <property type="entry name" value="AMIDOHYDROLASE-RELATED DOMAIN-CONTAINING PROTEIN"/>
    <property type="match status" value="1"/>
</dbReference>
<comment type="catalytic activity">
    <reaction evidence="4">
        <text>S-methyl-5'-thioadenosine + H2O + H(+) = S-methyl-5'-thioinosine + NH4(+)</text>
        <dbReference type="Rhea" id="RHEA:25025"/>
        <dbReference type="ChEBI" id="CHEBI:15377"/>
        <dbReference type="ChEBI" id="CHEBI:15378"/>
        <dbReference type="ChEBI" id="CHEBI:17509"/>
        <dbReference type="ChEBI" id="CHEBI:28938"/>
        <dbReference type="ChEBI" id="CHEBI:48595"/>
        <dbReference type="EC" id="3.5.4.31"/>
    </reaction>
</comment>
<dbReference type="SUPFAM" id="SSF51556">
    <property type="entry name" value="Metallo-dependent hydrolases"/>
    <property type="match status" value="1"/>
</dbReference>
<evidence type="ECO:0000256" key="1">
    <source>
        <dbReference type="ARBA" id="ARBA00022723"/>
    </source>
</evidence>
<feature type="binding site" evidence="4">
    <location>
        <position position="214"/>
    </location>
    <ligand>
        <name>Zn(2+)</name>
        <dbReference type="ChEBI" id="CHEBI:29105"/>
    </ligand>
</feature>
<evidence type="ECO:0000256" key="4">
    <source>
        <dbReference type="HAMAP-Rule" id="MF_01281"/>
    </source>
</evidence>
<sequence>MKQLFYNGMIVTGKKGEILKNGYLIVNNGKIEKVGLDFEFKDTDEFTEKVHLGGKWVLPGLINTHGHIGSCLLRGNGDDLPLQEWLQSKMWPMEAKFTEKTVKAGASLAIIEMLKSGTTTFLEMYHLHLDIIGQLVEDSGIRSVISRGMIGHCSIEEQEKKLREACDLSKRLRSMAGGRITTMLAPHAPYTCPPEFLKSVIYEAKKKQLPIHIHLSETEQEVNEHIQKYGKRPVVHLAELGMFDVHTLIAHGVHLDDEELKLLAHFGVAVSHNPTSNLKLGSGIADVPSMLNKNILVSIGTDSAASNNNLDMFQEMRMTALIHKGNKQDPTVVNSETALLMATHNGGRALAIDDIGAIETDKDADFIIVDSSSPHLQPSEHLLSHLVYSASGSDVEQVYVKGKCLVRNKECLTMDEEKIIYEANRAFKRLFYS</sequence>
<name>A0A1S2LRE7_9BACI</name>
<dbReference type="RefSeq" id="WP_071308947.1">
    <property type="nucleotide sequence ID" value="NZ_MLQR01000016.1"/>
</dbReference>
<evidence type="ECO:0000259" key="5">
    <source>
        <dbReference type="Pfam" id="PF01979"/>
    </source>
</evidence>
<gene>
    <name evidence="4" type="primary">mtaD</name>
    <name evidence="6" type="ORF">BKP37_07305</name>
</gene>
<keyword evidence="3 4" id="KW-0862">Zinc</keyword>
<evidence type="ECO:0000313" key="6">
    <source>
        <dbReference type="EMBL" id="OIJ14780.1"/>
    </source>
</evidence>
<proteinExistence type="inferred from homology"/>
<dbReference type="Pfam" id="PF01979">
    <property type="entry name" value="Amidohydro_1"/>
    <property type="match status" value="1"/>
</dbReference>
<organism evidence="6 7">
    <name type="scientific">Anaerobacillus alkalilacustris</name>
    <dbReference type="NCBI Taxonomy" id="393763"/>
    <lineage>
        <taxon>Bacteria</taxon>
        <taxon>Bacillati</taxon>
        <taxon>Bacillota</taxon>
        <taxon>Bacilli</taxon>
        <taxon>Bacillales</taxon>
        <taxon>Bacillaceae</taxon>
        <taxon>Anaerobacillus</taxon>
    </lineage>
</organism>
<dbReference type="SUPFAM" id="SSF51338">
    <property type="entry name" value="Composite domain of metallo-dependent hydrolases"/>
    <property type="match status" value="1"/>
</dbReference>
<comment type="similarity">
    <text evidence="4">Belongs to the metallo-dependent hydrolases superfamily. MTA/SAH deaminase family.</text>
</comment>
<dbReference type="InterPro" id="IPR050287">
    <property type="entry name" value="MTA/SAH_deaminase"/>
</dbReference>
<dbReference type="InterPro" id="IPR032466">
    <property type="entry name" value="Metal_Hydrolase"/>
</dbReference>
<dbReference type="Gene3D" id="3.20.20.140">
    <property type="entry name" value="Metal-dependent hydrolases"/>
    <property type="match status" value="1"/>
</dbReference>
<feature type="binding site" evidence="4">
    <location>
        <position position="65"/>
    </location>
    <ligand>
        <name>Zn(2+)</name>
        <dbReference type="ChEBI" id="CHEBI:29105"/>
    </ligand>
</feature>
<feature type="binding site" evidence="4">
    <location>
        <position position="187"/>
    </location>
    <ligand>
        <name>substrate</name>
    </ligand>
</feature>
<dbReference type="InterPro" id="IPR023512">
    <property type="entry name" value="Deaminase_MtaD/DadD"/>
</dbReference>
<accession>A0A1S2LRE7</accession>
<dbReference type="InterPro" id="IPR006680">
    <property type="entry name" value="Amidohydro-rel"/>
</dbReference>
<dbReference type="Proteomes" id="UP000179524">
    <property type="component" value="Unassembled WGS sequence"/>
</dbReference>
<comment type="cofactor">
    <cofactor evidence="4">
        <name>Zn(2+)</name>
        <dbReference type="ChEBI" id="CHEBI:29105"/>
    </cofactor>
    <text evidence="4">Binds 1 zinc ion per subunit.</text>
</comment>
<dbReference type="EC" id="3.5.4.31" evidence="4"/>
<dbReference type="FunFam" id="3.20.20.140:FF:000014">
    <property type="entry name" value="5-methylthioadenosine/S-adenosylhomocysteine deaminase"/>
    <property type="match status" value="1"/>
</dbReference>
<dbReference type="GO" id="GO:0050270">
    <property type="term" value="F:S-adenosylhomocysteine deaminase activity"/>
    <property type="evidence" value="ECO:0007669"/>
    <property type="project" value="UniProtKB-UniRule"/>
</dbReference>
<keyword evidence="2 4" id="KW-0378">Hydrolase</keyword>
<dbReference type="GO" id="GO:0090614">
    <property type="term" value="F:5'-methylthioadenosine deaminase activity"/>
    <property type="evidence" value="ECO:0007669"/>
    <property type="project" value="UniProtKB-UniRule"/>
</dbReference>
<protein>
    <recommendedName>
        <fullName evidence="4">5-methylthioadenosine/S-adenosylhomocysteine deaminase</fullName>
        <shortName evidence="4">MTA/SAH deaminase</shortName>
        <ecNumber evidence="4">3.5.4.28</ecNumber>
        <ecNumber evidence="4">3.5.4.31</ecNumber>
    </recommendedName>
</protein>
<dbReference type="GO" id="GO:0046872">
    <property type="term" value="F:metal ion binding"/>
    <property type="evidence" value="ECO:0007669"/>
    <property type="project" value="UniProtKB-KW"/>
</dbReference>
<dbReference type="AlphaFoldDB" id="A0A1S2LRE7"/>
<feature type="binding site" evidence="4">
    <location>
        <position position="94"/>
    </location>
    <ligand>
        <name>substrate</name>
    </ligand>
</feature>
<comment type="function">
    <text evidence="4">Catalyzes the deamination of 5-methylthioadenosine and S-adenosyl-L-homocysteine into 5-methylthioinosine and S-inosyl-L-homocysteine, respectively. Is also able to deaminate adenosine.</text>
</comment>
<dbReference type="CDD" id="cd01298">
    <property type="entry name" value="ATZ_TRZ_like"/>
    <property type="match status" value="1"/>
</dbReference>
<evidence type="ECO:0000256" key="3">
    <source>
        <dbReference type="ARBA" id="ARBA00022833"/>
    </source>
</evidence>